<protein>
    <submittedName>
        <fullName evidence="2">Phosphopantetheine-binding protein</fullName>
    </submittedName>
</protein>
<proteinExistence type="predicted"/>
<sequence length="77" mass="8530">MEDEIRAILNDSGVLGDAAWNIGSDVELRSLGVDSMQVVQILLEIERRLGIEVPDEKLVPETFRTIESIAAVVECVY</sequence>
<organism evidence="2">
    <name type="scientific">Streptomyces sp. R28</name>
    <dbReference type="NCBI Taxonomy" id="3238628"/>
    <lineage>
        <taxon>Bacteria</taxon>
        <taxon>Bacillati</taxon>
        <taxon>Actinomycetota</taxon>
        <taxon>Actinomycetes</taxon>
        <taxon>Kitasatosporales</taxon>
        <taxon>Streptomycetaceae</taxon>
        <taxon>Streptomyces</taxon>
    </lineage>
</organism>
<dbReference type="Gene3D" id="1.10.1200.10">
    <property type="entry name" value="ACP-like"/>
    <property type="match status" value="1"/>
</dbReference>
<dbReference type="AlphaFoldDB" id="A0AB39QCL5"/>
<name>A0AB39QCL5_9ACTN</name>
<dbReference type="PROSITE" id="PS50075">
    <property type="entry name" value="CARRIER"/>
    <property type="match status" value="1"/>
</dbReference>
<dbReference type="SUPFAM" id="SSF47336">
    <property type="entry name" value="ACP-like"/>
    <property type="match status" value="1"/>
</dbReference>
<dbReference type="RefSeq" id="WP_369174968.1">
    <property type="nucleotide sequence ID" value="NZ_CP163439.1"/>
</dbReference>
<dbReference type="EMBL" id="CP163439">
    <property type="protein sequence ID" value="XDQ40262.1"/>
    <property type="molecule type" value="Genomic_DNA"/>
</dbReference>
<dbReference type="InterPro" id="IPR036736">
    <property type="entry name" value="ACP-like_sf"/>
</dbReference>
<reference evidence="2" key="1">
    <citation type="submission" date="2024-07" db="EMBL/GenBank/DDBJ databases">
        <authorList>
            <person name="Yu S.T."/>
        </authorList>
    </citation>
    <scope>NUCLEOTIDE SEQUENCE</scope>
    <source>
        <strain evidence="2">R28</strain>
    </source>
</reference>
<accession>A0AB39QCL5</accession>
<gene>
    <name evidence="2" type="ORF">AB5J49_46905</name>
</gene>
<dbReference type="Pfam" id="PF00550">
    <property type="entry name" value="PP-binding"/>
    <property type="match status" value="1"/>
</dbReference>
<dbReference type="InterPro" id="IPR009081">
    <property type="entry name" value="PP-bd_ACP"/>
</dbReference>
<evidence type="ECO:0000259" key="1">
    <source>
        <dbReference type="PROSITE" id="PS50075"/>
    </source>
</evidence>
<feature type="domain" description="Carrier" evidence="1">
    <location>
        <begin position="1"/>
        <end position="77"/>
    </location>
</feature>
<evidence type="ECO:0000313" key="2">
    <source>
        <dbReference type="EMBL" id="XDQ40262.1"/>
    </source>
</evidence>